<sequence>MSNLSFKQFTLQGPDAAKFLQSQLTVNVDKIGLSYLPAAIANLKGRIEFGIWVKKQSEEQFDIVIATDCLPSLQAHIKKYGAFSKITTSEPIDIYPCVLGSESNTEEATFSQAADNCDIDKWQALSIATGNYWIVEATQGQFQPQELRLHQRGGVDYDKGCYIGQEVIARIYFKASPKAFLHRVKGQGKVPQAGESMDKIQVVNAIATAGHSGFEALVVARPEHLEDSQLELLDLPRALQASVAREA</sequence>
<dbReference type="PANTHER" id="PTHR22602">
    <property type="entry name" value="TRANSFERASE CAF17, MITOCHONDRIAL-RELATED"/>
    <property type="match status" value="1"/>
</dbReference>
<protein>
    <submittedName>
        <fullName evidence="1">tRNA-modifying protein YgfZ</fullName>
    </submittedName>
</protein>
<evidence type="ECO:0000313" key="2">
    <source>
        <dbReference type="Proteomes" id="UP000188357"/>
    </source>
</evidence>
<dbReference type="RefSeq" id="WP_077450397.1">
    <property type="nucleotide sequence ID" value="NZ_FUGE01000077.1"/>
</dbReference>
<dbReference type="InterPro" id="IPR045179">
    <property type="entry name" value="YgfZ/GcvT"/>
</dbReference>
<dbReference type="InterPro" id="IPR017703">
    <property type="entry name" value="YgfZ/GCV_T_CS"/>
</dbReference>
<dbReference type="STRING" id="1945521.A1232T_00554"/>
<dbReference type="Gene3D" id="2.40.30.160">
    <property type="match status" value="1"/>
</dbReference>
<accession>A0A1R4GIE1</accession>
<reference evidence="1 2" key="1">
    <citation type="submission" date="2017-02" db="EMBL/GenBank/DDBJ databases">
        <authorList>
            <person name="Peterson S.W."/>
        </authorList>
    </citation>
    <scope>NUCLEOTIDE SEQUENCE [LARGE SCALE GENOMIC DNA]</scope>
    <source>
        <strain evidence="1">Psychrobacter_piechaudii</strain>
    </source>
</reference>
<dbReference type="GO" id="GO:0016226">
    <property type="term" value="P:iron-sulfur cluster assembly"/>
    <property type="evidence" value="ECO:0007669"/>
    <property type="project" value="TreeGrafter"/>
</dbReference>
<gene>
    <name evidence="1" type="primary">ygfZ</name>
    <name evidence="1" type="ORF">A1232T_00554</name>
</gene>
<keyword evidence="2" id="KW-1185">Reference proteome</keyword>
<organism evidence="1 2">
    <name type="scientific">Psychrobacter piechaudii</name>
    <dbReference type="NCBI Taxonomy" id="1945521"/>
    <lineage>
        <taxon>Bacteria</taxon>
        <taxon>Pseudomonadati</taxon>
        <taxon>Pseudomonadota</taxon>
        <taxon>Gammaproteobacteria</taxon>
        <taxon>Moraxellales</taxon>
        <taxon>Moraxellaceae</taxon>
        <taxon>Psychrobacter</taxon>
    </lineage>
</organism>
<proteinExistence type="predicted"/>
<dbReference type="EMBL" id="FUGE01000077">
    <property type="protein sequence ID" value="SJM67997.1"/>
    <property type="molecule type" value="Genomic_DNA"/>
</dbReference>
<dbReference type="SUPFAM" id="SSF103025">
    <property type="entry name" value="Folate-binding domain"/>
    <property type="match status" value="1"/>
</dbReference>
<name>A0A1R4GIE1_9GAMM</name>
<dbReference type="NCBIfam" id="TIGR03317">
    <property type="entry name" value="ygfZ_signature"/>
    <property type="match status" value="1"/>
</dbReference>
<dbReference type="PANTHER" id="PTHR22602:SF0">
    <property type="entry name" value="TRANSFERASE CAF17, MITOCHONDRIAL-RELATED"/>
    <property type="match status" value="1"/>
</dbReference>
<dbReference type="Proteomes" id="UP000188357">
    <property type="component" value="Unassembled WGS sequence"/>
</dbReference>
<evidence type="ECO:0000313" key="1">
    <source>
        <dbReference type="EMBL" id="SJM67997.1"/>
    </source>
</evidence>
<dbReference type="Gene3D" id="3.30.70.1400">
    <property type="entry name" value="Aminomethyltransferase beta-barrel domains"/>
    <property type="match status" value="1"/>
</dbReference>
<dbReference type="AlphaFoldDB" id="A0A1R4GIE1"/>